<reference evidence="1 2" key="1">
    <citation type="journal article" date="2018" name="Sci. Rep.">
        <title>Genomic signatures of local adaptation to the degree of environmental predictability in rotifers.</title>
        <authorList>
            <person name="Franch-Gras L."/>
            <person name="Hahn C."/>
            <person name="Garcia-Roger E.M."/>
            <person name="Carmona M.J."/>
            <person name="Serra M."/>
            <person name="Gomez A."/>
        </authorList>
    </citation>
    <scope>NUCLEOTIDE SEQUENCE [LARGE SCALE GENOMIC DNA]</scope>
    <source>
        <strain evidence="1">HYR1</strain>
    </source>
</reference>
<accession>A0A3M7STR3</accession>
<evidence type="ECO:0000313" key="2">
    <source>
        <dbReference type="Proteomes" id="UP000276133"/>
    </source>
</evidence>
<comment type="caution">
    <text evidence="1">The sequence shown here is derived from an EMBL/GenBank/DDBJ whole genome shotgun (WGS) entry which is preliminary data.</text>
</comment>
<dbReference type="Proteomes" id="UP000276133">
    <property type="component" value="Unassembled WGS sequence"/>
</dbReference>
<name>A0A3M7STR3_BRAPC</name>
<keyword evidence="2" id="KW-1185">Reference proteome</keyword>
<evidence type="ECO:0000313" key="1">
    <source>
        <dbReference type="EMBL" id="RNA39017.1"/>
    </source>
</evidence>
<organism evidence="1 2">
    <name type="scientific">Brachionus plicatilis</name>
    <name type="common">Marine rotifer</name>
    <name type="synonym">Brachionus muelleri</name>
    <dbReference type="NCBI Taxonomy" id="10195"/>
    <lineage>
        <taxon>Eukaryota</taxon>
        <taxon>Metazoa</taxon>
        <taxon>Spiralia</taxon>
        <taxon>Gnathifera</taxon>
        <taxon>Rotifera</taxon>
        <taxon>Eurotatoria</taxon>
        <taxon>Monogononta</taxon>
        <taxon>Pseudotrocha</taxon>
        <taxon>Ploima</taxon>
        <taxon>Brachionidae</taxon>
        <taxon>Brachionus</taxon>
    </lineage>
</organism>
<dbReference type="AlphaFoldDB" id="A0A3M7STR3"/>
<proteinExistence type="predicted"/>
<protein>
    <submittedName>
        <fullName evidence="1">Uncharacterized protein</fullName>
    </submittedName>
</protein>
<gene>
    <name evidence="1" type="ORF">BpHYR1_033470</name>
</gene>
<dbReference type="EMBL" id="REGN01000797">
    <property type="protein sequence ID" value="RNA39017.1"/>
    <property type="molecule type" value="Genomic_DNA"/>
</dbReference>
<sequence>MKITIRVMQNFHTISRYGFRAHFWILPFLSQNFIKRFYSIDTFSDRELNALYSELRKNKFFPKHLTCYVNREIKNYFKINHFNILNDRFDLKI</sequence>